<dbReference type="eggNOG" id="COG0455">
    <property type="taxonomic scope" value="Bacteria"/>
</dbReference>
<dbReference type="InterPro" id="IPR050625">
    <property type="entry name" value="ParA/MinD_ATPase"/>
</dbReference>
<dbReference type="PANTHER" id="PTHR43384:SF4">
    <property type="entry name" value="CELLULOSE BIOSYNTHESIS PROTEIN BCSQ-RELATED"/>
    <property type="match status" value="1"/>
</dbReference>
<evidence type="ECO:0000313" key="4">
    <source>
        <dbReference type="EMBL" id="ADY59023.1"/>
    </source>
</evidence>
<feature type="domain" description="CobQ/CobB/MinD/ParA nucleotide binding" evidence="3">
    <location>
        <begin position="41"/>
        <end position="254"/>
    </location>
</feature>
<accession>F0SPR4</accession>
<name>F0SPR4_RUBBR</name>
<dbReference type="KEGG" id="pbs:Plabr_1411"/>
<dbReference type="PIRSF" id="PIRSF003092">
    <property type="entry name" value="MinD"/>
    <property type="match status" value="1"/>
</dbReference>
<evidence type="ECO:0000259" key="3">
    <source>
        <dbReference type="Pfam" id="PF01656"/>
    </source>
</evidence>
<dbReference type="HOGENOM" id="CLU_037612_0_0_0"/>
<dbReference type="GO" id="GO:0005829">
    <property type="term" value="C:cytosol"/>
    <property type="evidence" value="ECO:0007669"/>
    <property type="project" value="TreeGrafter"/>
</dbReference>
<proteinExistence type="predicted"/>
<dbReference type="Gene3D" id="3.40.50.300">
    <property type="entry name" value="P-loop containing nucleotide triphosphate hydrolases"/>
    <property type="match status" value="1"/>
</dbReference>
<dbReference type="AlphaFoldDB" id="F0SPR4"/>
<dbReference type="InterPro" id="IPR025501">
    <property type="entry name" value="MinD_FleN"/>
</dbReference>
<dbReference type="OrthoDB" id="9816297at2"/>
<evidence type="ECO:0000256" key="1">
    <source>
        <dbReference type="ARBA" id="ARBA00022741"/>
    </source>
</evidence>
<keyword evidence="1" id="KW-0547">Nucleotide-binding</keyword>
<dbReference type="GO" id="GO:0051782">
    <property type="term" value="P:negative regulation of cell division"/>
    <property type="evidence" value="ECO:0007669"/>
    <property type="project" value="TreeGrafter"/>
</dbReference>
<dbReference type="GO" id="GO:0016887">
    <property type="term" value="F:ATP hydrolysis activity"/>
    <property type="evidence" value="ECO:0007669"/>
    <property type="project" value="TreeGrafter"/>
</dbReference>
<reference evidence="5" key="1">
    <citation type="submission" date="2011-02" db="EMBL/GenBank/DDBJ databases">
        <title>The complete genome of Planctomyces brasiliensis DSM 5305.</title>
        <authorList>
            <person name="Lucas S."/>
            <person name="Copeland A."/>
            <person name="Lapidus A."/>
            <person name="Bruce D."/>
            <person name="Goodwin L."/>
            <person name="Pitluck S."/>
            <person name="Kyrpides N."/>
            <person name="Mavromatis K."/>
            <person name="Pagani I."/>
            <person name="Ivanova N."/>
            <person name="Ovchinnikova G."/>
            <person name="Lu M."/>
            <person name="Detter J.C."/>
            <person name="Han C."/>
            <person name="Land M."/>
            <person name="Hauser L."/>
            <person name="Markowitz V."/>
            <person name="Cheng J.-F."/>
            <person name="Hugenholtz P."/>
            <person name="Woyke T."/>
            <person name="Wu D."/>
            <person name="Tindall B."/>
            <person name="Pomrenke H.G."/>
            <person name="Brambilla E."/>
            <person name="Klenk H.-P."/>
            <person name="Eisen J.A."/>
        </authorList>
    </citation>
    <scope>NUCLEOTIDE SEQUENCE [LARGE SCALE GENOMIC DNA]</scope>
    <source>
        <strain evidence="5">ATCC 49424 / DSM 5305 / JCM 21570 / NBRC 103401 / IFAM 1448</strain>
    </source>
</reference>
<dbReference type="RefSeq" id="WP_013627752.1">
    <property type="nucleotide sequence ID" value="NC_015174.1"/>
</dbReference>
<dbReference type="InterPro" id="IPR002586">
    <property type="entry name" value="CobQ/CobB/MinD/ParA_Nub-bd_dom"/>
</dbReference>
<dbReference type="Proteomes" id="UP000006860">
    <property type="component" value="Chromosome"/>
</dbReference>
<sequence length="302" mass="31921">MSSYPIDQATELRMLIDQSRQSASPYRVQGSATQRTAHCLALTSGKGGVGTSLIALNLAIALGMQGQRVCLLDADLGMGNLEILSGLSSPRNLSHVIDQTCSLAEVMRQGPAGIALVPGAAGLTELADLPASGREQLLSELSRLDQEFDFLLVDCGSGIHPGVRQIASSADTVVLTSTLECTALADTYAAFKIYHQAGLSDVQVLFNRAEQEQASQVAAKLKQTAAQFLGAALPVLGSLPESELLIHSVASRQPFLPEHAQTAPGRALARIADLLIGRREHRSSRFQSPFVKRLQAGSLSAA</sequence>
<dbReference type="GO" id="GO:0009898">
    <property type="term" value="C:cytoplasmic side of plasma membrane"/>
    <property type="evidence" value="ECO:0007669"/>
    <property type="project" value="TreeGrafter"/>
</dbReference>
<protein>
    <submittedName>
        <fullName evidence="4">Cobyrinic acid ac-diamide synthase</fullName>
    </submittedName>
</protein>
<dbReference type="STRING" id="756272.Plabr_1411"/>
<dbReference type="PANTHER" id="PTHR43384">
    <property type="entry name" value="SEPTUM SITE-DETERMINING PROTEIN MIND HOMOLOG, CHLOROPLASTIC-RELATED"/>
    <property type="match status" value="1"/>
</dbReference>
<keyword evidence="2" id="KW-0067">ATP-binding</keyword>
<evidence type="ECO:0000313" key="5">
    <source>
        <dbReference type="Proteomes" id="UP000006860"/>
    </source>
</evidence>
<dbReference type="EMBL" id="CP002546">
    <property type="protein sequence ID" value="ADY59023.1"/>
    <property type="molecule type" value="Genomic_DNA"/>
</dbReference>
<dbReference type="InterPro" id="IPR027417">
    <property type="entry name" value="P-loop_NTPase"/>
</dbReference>
<evidence type="ECO:0000256" key="2">
    <source>
        <dbReference type="ARBA" id="ARBA00022840"/>
    </source>
</evidence>
<organism evidence="4 5">
    <name type="scientific">Rubinisphaera brasiliensis (strain ATCC 49424 / DSM 5305 / JCM 21570 / IAM 15109 / NBRC 103401 / IFAM 1448)</name>
    <name type="common">Planctomyces brasiliensis</name>
    <dbReference type="NCBI Taxonomy" id="756272"/>
    <lineage>
        <taxon>Bacteria</taxon>
        <taxon>Pseudomonadati</taxon>
        <taxon>Planctomycetota</taxon>
        <taxon>Planctomycetia</taxon>
        <taxon>Planctomycetales</taxon>
        <taxon>Planctomycetaceae</taxon>
        <taxon>Rubinisphaera</taxon>
    </lineage>
</organism>
<keyword evidence="5" id="KW-1185">Reference proteome</keyword>
<dbReference type="GO" id="GO:0005524">
    <property type="term" value="F:ATP binding"/>
    <property type="evidence" value="ECO:0007669"/>
    <property type="project" value="UniProtKB-KW"/>
</dbReference>
<dbReference type="Pfam" id="PF01656">
    <property type="entry name" value="CbiA"/>
    <property type="match status" value="1"/>
</dbReference>
<dbReference type="SUPFAM" id="SSF52540">
    <property type="entry name" value="P-loop containing nucleoside triphosphate hydrolases"/>
    <property type="match status" value="1"/>
</dbReference>
<gene>
    <name evidence="4" type="ordered locus">Plabr_1411</name>
</gene>